<dbReference type="PROSITE" id="PS00409">
    <property type="entry name" value="PROKAR_NTER_METHYL"/>
    <property type="match status" value="1"/>
</dbReference>
<evidence type="ECO:0000313" key="8">
    <source>
        <dbReference type="Proteomes" id="UP000252915"/>
    </source>
</evidence>
<sequence length="180" mass="20174">MVWKVVLVKTQILETGYSKLNKGFTLLELLVVLLIIGIASSVILINTSSIENVTQSRASIERNFQIISEESILSGNILGWFPDNTSQKIFILDSDGNKDIEFISGSLNNNWKSISKNKMIIKGIDGDDIELKNDITEFPTIIFYPSGENSGAELHIESEEYIQLIKLHQNGKIENETKSK</sequence>
<dbReference type="InterPro" id="IPR045584">
    <property type="entry name" value="Pilin-like"/>
</dbReference>
<dbReference type="Gene3D" id="3.55.40.10">
    <property type="entry name" value="minor pseudopilin epsh domain"/>
    <property type="match status" value="1"/>
</dbReference>
<comment type="subcellular location">
    <subcellularLocation>
        <location evidence="1">Membrane</location>
        <topology evidence="1">Single-pass membrane protein</topology>
    </subcellularLocation>
</comment>
<dbReference type="GO" id="GO:0016020">
    <property type="term" value="C:membrane"/>
    <property type="evidence" value="ECO:0007669"/>
    <property type="project" value="UniProtKB-SubCell"/>
</dbReference>
<evidence type="ECO:0000256" key="5">
    <source>
        <dbReference type="ARBA" id="ARBA00023136"/>
    </source>
</evidence>
<dbReference type="InterPro" id="IPR002416">
    <property type="entry name" value="T2SS_protein-GspH"/>
</dbReference>
<dbReference type="GO" id="GO:0015627">
    <property type="term" value="C:type II protein secretion system complex"/>
    <property type="evidence" value="ECO:0007669"/>
    <property type="project" value="InterPro"/>
</dbReference>
<dbReference type="NCBIfam" id="TIGR02532">
    <property type="entry name" value="IV_pilin_GFxxxE"/>
    <property type="match status" value="1"/>
</dbReference>
<evidence type="ECO:0000313" key="7">
    <source>
        <dbReference type="EMBL" id="RCL44713.1"/>
    </source>
</evidence>
<accession>A0A368C5B2</accession>
<dbReference type="EMBL" id="QOPI01000010">
    <property type="protein sequence ID" value="RCL44713.1"/>
    <property type="molecule type" value="Genomic_DNA"/>
</dbReference>
<dbReference type="AlphaFoldDB" id="A0A368C5B2"/>
<name>A0A368C5B2_9GAMM</name>
<evidence type="ECO:0000256" key="3">
    <source>
        <dbReference type="ARBA" id="ARBA00022692"/>
    </source>
</evidence>
<dbReference type="SUPFAM" id="SSF54523">
    <property type="entry name" value="Pili subunits"/>
    <property type="match status" value="1"/>
</dbReference>
<dbReference type="Pfam" id="PF07963">
    <property type="entry name" value="N_methyl"/>
    <property type="match status" value="1"/>
</dbReference>
<evidence type="ECO:0000256" key="1">
    <source>
        <dbReference type="ARBA" id="ARBA00004167"/>
    </source>
</evidence>
<keyword evidence="3 6" id="KW-0812">Transmembrane</keyword>
<proteinExistence type="predicted"/>
<dbReference type="PRINTS" id="PR00885">
    <property type="entry name" value="BCTERIALGSPH"/>
</dbReference>
<evidence type="ECO:0000256" key="6">
    <source>
        <dbReference type="SAM" id="Phobius"/>
    </source>
</evidence>
<comment type="caution">
    <text evidence="7">The sequence shown here is derived from an EMBL/GenBank/DDBJ whole genome shotgun (WGS) entry which is preliminary data.</text>
</comment>
<reference evidence="7 8" key="1">
    <citation type="journal article" date="2018" name="Microbiome">
        <title>Fine metagenomic profile of the Mediterranean stratified and mixed water columns revealed by assembly and recruitment.</title>
        <authorList>
            <person name="Haro-Moreno J.M."/>
            <person name="Lopez-Perez M."/>
            <person name="De La Torre J.R."/>
            <person name="Picazo A."/>
            <person name="Camacho A."/>
            <person name="Rodriguez-Valera F."/>
        </authorList>
    </citation>
    <scope>NUCLEOTIDE SEQUENCE [LARGE SCALE GENOMIC DNA]</scope>
    <source>
        <strain evidence="7">MED-G78</strain>
    </source>
</reference>
<keyword evidence="4 6" id="KW-1133">Transmembrane helix</keyword>
<evidence type="ECO:0000256" key="2">
    <source>
        <dbReference type="ARBA" id="ARBA00022481"/>
    </source>
</evidence>
<organism evidence="7 8">
    <name type="scientific">SAR86 cluster bacterium</name>
    <dbReference type="NCBI Taxonomy" id="2030880"/>
    <lineage>
        <taxon>Bacteria</taxon>
        <taxon>Pseudomonadati</taxon>
        <taxon>Pseudomonadota</taxon>
        <taxon>Gammaproteobacteria</taxon>
        <taxon>SAR86 cluster</taxon>
    </lineage>
</organism>
<feature type="transmembrane region" description="Helical" evidence="6">
    <location>
        <begin position="26"/>
        <end position="45"/>
    </location>
</feature>
<dbReference type="InterPro" id="IPR012902">
    <property type="entry name" value="N_methyl_site"/>
</dbReference>
<keyword evidence="2" id="KW-0488">Methylation</keyword>
<dbReference type="GO" id="GO:0015628">
    <property type="term" value="P:protein secretion by the type II secretion system"/>
    <property type="evidence" value="ECO:0007669"/>
    <property type="project" value="InterPro"/>
</dbReference>
<keyword evidence="5 6" id="KW-0472">Membrane</keyword>
<gene>
    <name evidence="7" type="ORF">DBW92_02530</name>
</gene>
<protein>
    <submittedName>
        <fullName evidence="7">Prepilin-type N-terminal cleavage/methylation domain-containing protein</fullName>
    </submittedName>
</protein>
<evidence type="ECO:0000256" key="4">
    <source>
        <dbReference type="ARBA" id="ARBA00022989"/>
    </source>
</evidence>
<dbReference type="Proteomes" id="UP000252915">
    <property type="component" value="Unassembled WGS sequence"/>
</dbReference>